<evidence type="ECO:0008006" key="9">
    <source>
        <dbReference type="Google" id="ProtNLM"/>
    </source>
</evidence>
<reference evidence="7 8" key="1">
    <citation type="journal article" date="2016" name="Nat. Commun.">
        <title>Thousands of microbial genomes shed light on interconnected biogeochemical processes in an aquifer system.</title>
        <authorList>
            <person name="Anantharaman K."/>
            <person name="Brown C.T."/>
            <person name="Hug L.A."/>
            <person name="Sharon I."/>
            <person name="Castelle C.J."/>
            <person name="Probst A.J."/>
            <person name="Thomas B.C."/>
            <person name="Singh A."/>
            <person name="Wilkins M.J."/>
            <person name="Karaoz U."/>
            <person name="Brodie E.L."/>
            <person name="Williams K.H."/>
            <person name="Hubbard S.S."/>
            <person name="Banfield J.F."/>
        </authorList>
    </citation>
    <scope>NUCLEOTIDE SEQUENCE [LARGE SCALE GENOMIC DNA]</scope>
</reference>
<name>A0A1F5S4Y3_9BACT</name>
<dbReference type="GO" id="GO:0008299">
    <property type="term" value="P:isoprenoid biosynthetic process"/>
    <property type="evidence" value="ECO:0007669"/>
    <property type="project" value="UniProtKB-KW"/>
</dbReference>
<dbReference type="Proteomes" id="UP000178323">
    <property type="component" value="Unassembled WGS sequence"/>
</dbReference>
<dbReference type="Gene3D" id="1.10.600.10">
    <property type="entry name" value="Farnesyl Diphosphate Synthase"/>
    <property type="match status" value="1"/>
</dbReference>
<evidence type="ECO:0000256" key="3">
    <source>
        <dbReference type="ARBA" id="ARBA00022679"/>
    </source>
</evidence>
<dbReference type="InterPro" id="IPR008949">
    <property type="entry name" value="Isoprenoid_synthase_dom_sf"/>
</dbReference>
<comment type="caution">
    <text evidence="7">The sequence shown here is derived from an EMBL/GenBank/DDBJ whole genome shotgun (WGS) entry which is preliminary data.</text>
</comment>
<dbReference type="EMBL" id="MFFS01000053">
    <property type="protein sequence ID" value="OGF21755.1"/>
    <property type="molecule type" value="Genomic_DNA"/>
</dbReference>
<dbReference type="SUPFAM" id="SSF48576">
    <property type="entry name" value="Terpenoid synthases"/>
    <property type="match status" value="1"/>
</dbReference>
<dbReference type="GO" id="GO:0046872">
    <property type="term" value="F:metal ion binding"/>
    <property type="evidence" value="ECO:0007669"/>
    <property type="project" value="UniProtKB-KW"/>
</dbReference>
<dbReference type="STRING" id="1797985.A2Y83_03090"/>
<dbReference type="PANTHER" id="PTHR43281:SF1">
    <property type="entry name" value="FARNESYL DIPHOSPHATE SYNTHASE"/>
    <property type="match status" value="1"/>
</dbReference>
<gene>
    <name evidence="7" type="ORF">A2Y83_03090</name>
</gene>
<evidence type="ECO:0000256" key="5">
    <source>
        <dbReference type="ARBA" id="ARBA00022842"/>
    </source>
</evidence>
<dbReference type="AlphaFoldDB" id="A0A1F5S4Y3"/>
<keyword evidence="4" id="KW-0479">Metal-binding</keyword>
<dbReference type="Pfam" id="PF00348">
    <property type="entry name" value="polyprenyl_synt"/>
    <property type="match status" value="1"/>
</dbReference>
<keyword evidence="6" id="KW-0414">Isoprene biosynthesis</keyword>
<protein>
    <recommendedName>
        <fullName evidence="9">Polyprenyl synthetase</fullName>
    </recommendedName>
</protein>
<keyword evidence="3" id="KW-0808">Transferase</keyword>
<organism evidence="7 8">
    <name type="scientific">Candidatus Falkowbacteria bacterium RBG_13_39_14</name>
    <dbReference type="NCBI Taxonomy" id="1797985"/>
    <lineage>
        <taxon>Bacteria</taxon>
        <taxon>Candidatus Falkowiibacteriota</taxon>
    </lineage>
</organism>
<accession>A0A1F5S4Y3</accession>
<evidence type="ECO:0000256" key="6">
    <source>
        <dbReference type="ARBA" id="ARBA00023229"/>
    </source>
</evidence>
<proteinExistence type="inferred from homology"/>
<evidence type="ECO:0000256" key="2">
    <source>
        <dbReference type="ARBA" id="ARBA00006706"/>
    </source>
</evidence>
<evidence type="ECO:0000313" key="8">
    <source>
        <dbReference type="Proteomes" id="UP000178323"/>
    </source>
</evidence>
<comment type="cofactor">
    <cofactor evidence="1">
        <name>Mg(2+)</name>
        <dbReference type="ChEBI" id="CHEBI:18420"/>
    </cofactor>
</comment>
<comment type="similarity">
    <text evidence="2">Belongs to the FPP/GGPP synthase family.</text>
</comment>
<keyword evidence="5" id="KW-0460">Magnesium</keyword>
<sequence>MDASKTLAEFKEKVDPEIEKYFNRVIREAEGKDAIIAEALRYVRKIILAGGKRLRPAFMYYGYLAAGGREREKIIKTSIGIELIHAFLLIHDDIIDKDEKRHNLDTVNFRYEKLGKKFFRRENPGHFGNSMAIIFGDMVAAMGNQIVFSSDFSPALVVKALHKLQTIISATVVGQAKDIYMEYKQFTRSMNSYVICKTTKRINFIK</sequence>
<evidence type="ECO:0000256" key="1">
    <source>
        <dbReference type="ARBA" id="ARBA00001946"/>
    </source>
</evidence>
<dbReference type="PANTHER" id="PTHR43281">
    <property type="entry name" value="FARNESYL DIPHOSPHATE SYNTHASE"/>
    <property type="match status" value="1"/>
</dbReference>
<evidence type="ECO:0000313" key="7">
    <source>
        <dbReference type="EMBL" id="OGF21755.1"/>
    </source>
</evidence>
<dbReference type="GO" id="GO:0004659">
    <property type="term" value="F:prenyltransferase activity"/>
    <property type="evidence" value="ECO:0007669"/>
    <property type="project" value="InterPro"/>
</dbReference>
<dbReference type="InterPro" id="IPR000092">
    <property type="entry name" value="Polyprenyl_synt"/>
</dbReference>
<evidence type="ECO:0000256" key="4">
    <source>
        <dbReference type="ARBA" id="ARBA00022723"/>
    </source>
</evidence>